<dbReference type="InterPro" id="IPR001128">
    <property type="entry name" value="Cyt_P450"/>
</dbReference>
<evidence type="ECO:0000313" key="4">
    <source>
        <dbReference type="EMBL" id="CAI9549529.1"/>
    </source>
</evidence>
<dbReference type="PANTHER" id="PTHR24293">
    <property type="entry name" value="CYTOCHROME P450 FAMILY 46 SUBFAMILY A"/>
    <property type="match status" value="1"/>
</dbReference>
<dbReference type="InterPro" id="IPR039983">
    <property type="entry name" value="CYP46A1"/>
</dbReference>
<gene>
    <name evidence="4" type="ORF">SPARVUS_LOCUS3360362</name>
</gene>
<keyword evidence="5" id="KW-1185">Reference proteome</keyword>
<dbReference type="Pfam" id="PF00067">
    <property type="entry name" value="p450"/>
    <property type="match status" value="1"/>
</dbReference>
<dbReference type="InterPro" id="IPR002403">
    <property type="entry name" value="Cyt_P450_E_grp-IV"/>
</dbReference>
<organism evidence="4 5">
    <name type="scientific">Staurois parvus</name>
    <dbReference type="NCBI Taxonomy" id="386267"/>
    <lineage>
        <taxon>Eukaryota</taxon>
        <taxon>Metazoa</taxon>
        <taxon>Chordata</taxon>
        <taxon>Craniata</taxon>
        <taxon>Vertebrata</taxon>
        <taxon>Euteleostomi</taxon>
        <taxon>Amphibia</taxon>
        <taxon>Batrachia</taxon>
        <taxon>Anura</taxon>
        <taxon>Neobatrachia</taxon>
        <taxon>Ranoidea</taxon>
        <taxon>Ranidae</taxon>
        <taxon>Staurois</taxon>
    </lineage>
</organism>
<reference evidence="4" key="1">
    <citation type="submission" date="2023-05" db="EMBL/GenBank/DDBJ databases">
        <authorList>
            <person name="Stuckert A."/>
        </authorList>
    </citation>
    <scope>NUCLEOTIDE SEQUENCE</scope>
</reference>
<dbReference type="EMBL" id="CATNWA010005193">
    <property type="protein sequence ID" value="CAI9549529.1"/>
    <property type="molecule type" value="Genomic_DNA"/>
</dbReference>
<dbReference type="SUPFAM" id="SSF48264">
    <property type="entry name" value="Cytochrome P450"/>
    <property type="match status" value="1"/>
</dbReference>
<dbReference type="Proteomes" id="UP001162483">
    <property type="component" value="Unassembled WGS sequence"/>
</dbReference>
<dbReference type="Gene3D" id="1.10.630.10">
    <property type="entry name" value="Cytochrome P450"/>
    <property type="match status" value="1"/>
</dbReference>
<name>A0ABN9BPQ7_9NEOB</name>
<evidence type="ECO:0000256" key="2">
    <source>
        <dbReference type="ARBA" id="ARBA00022723"/>
    </source>
</evidence>
<keyword evidence="2" id="KW-0479">Metal-binding</keyword>
<evidence type="ECO:0008006" key="6">
    <source>
        <dbReference type="Google" id="ProtNLM"/>
    </source>
</evidence>
<dbReference type="PRINTS" id="PR00465">
    <property type="entry name" value="EP450IV"/>
</dbReference>
<proteinExistence type="inferred from homology"/>
<accession>A0ABN9BPQ7</accession>
<sequence length="107" mass="12180">MELAQKPEILKKAQDEADEVIGSKIDLEFEDLKKLQYLSQVLMESLRLYSPAPGTSRAVDEEIILHGVKIPANVTVMLNSYVMGRMEQFYLDPLVFNPDRFHPDAAE</sequence>
<dbReference type="PANTHER" id="PTHR24293:SF1">
    <property type="entry name" value="CHOLESTEROL 24-HYDROXYLASE"/>
    <property type="match status" value="1"/>
</dbReference>
<protein>
    <recommendedName>
        <fullName evidence="6">Cytochrome P450</fullName>
    </recommendedName>
</protein>
<feature type="non-terminal residue" evidence="4">
    <location>
        <position position="107"/>
    </location>
</feature>
<evidence type="ECO:0000313" key="5">
    <source>
        <dbReference type="Proteomes" id="UP001162483"/>
    </source>
</evidence>
<evidence type="ECO:0000256" key="1">
    <source>
        <dbReference type="ARBA" id="ARBA00010617"/>
    </source>
</evidence>
<evidence type="ECO:0000256" key="3">
    <source>
        <dbReference type="ARBA" id="ARBA00023004"/>
    </source>
</evidence>
<keyword evidence="3" id="KW-0408">Iron</keyword>
<dbReference type="InterPro" id="IPR036396">
    <property type="entry name" value="Cyt_P450_sf"/>
</dbReference>
<comment type="similarity">
    <text evidence="1">Belongs to the cytochrome P450 family.</text>
</comment>
<comment type="caution">
    <text evidence="4">The sequence shown here is derived from an EMBL/GenBank/DDBJ whole genome shotgun (WGS) entry which is preliminary data.</text>
</comment>